<evidence type="ECO:0000256" key="3">
    <source>
        <dbReference type="ARBA" id="ARBA00015325"/>
    </source>
</evidence>
<dbReference type="PANTHER" id="PTHR12428:SF65">
    <property type="entry name" value="CYTOCHROME C OXIDASE ASSEMBLY PROTEIN COX18, MITOCHONDRIAL"/>
    <property type="match status" value="1"/>
</dbReference>
<evidence type="ECO:0000259" key="14">
    <source>
        <dbReference type="Pfam" id="PF02096"/>
    </source>
</evidence>
<dbReference type="GO" id="GO:0005886">
    <property type="term" value="C:plasma membrane"/>
    <property type="evidence" value="ECO:0007669"/>
    <property type="project" value="UniProtKB-SubCell"/>
</dbReference>
<dbReference type="InterPro" id="IPR001708">
    <property type="entry name" value="YidC/ALB3/OXA1/COX18"/>
</dbReference>
<dbReference type="CDD" id="cd20070">
    <property type="entry name" value="5TM_YidC_Alb3"/>
    <property type="match status" value="1"/>
</dbReference>
<evidence type="ECO:0000256" key="12">
    <source>
        <dbReference type="ARBA" id="ARBA00033342"/>
    </source>
</evidence>
<keyword evidence="8 13" id="KW-1133">Transmembrane helix</keyword>
<comment type="similarity">
    <text evidence="2">Belongs to the OXA1/ALB3/YidC family. Type 1 subfamily.</text>
</comment>
<evidence type="ECO:0000259" key="15">
    <source>
        <dbReference type="Pfam" id="PF14849"/>
    </source>
</evidence>
<evidence type="ECO:0000256" key="9">
    <source>
        <dbReference type="ARBA" id="ARBA00023136"/>
    </source>
</evidence>
<feature type="domain" description="Membrane insertase YidC/Oxa/ALB C-terminal" evidence="14">
    <location>
        <begin position="290"/>
        <end position="471"/>
    </location>
</feature>
<gene>
    <name evidence="16" type="primary">yidC</name>
    <name evidence="16" type="ORF">SCFA_30087</name>
</gene>
<reference evidence="16" key="1">
    <citation type="submission" date="2019-03" db="EMBL/GenBank/DDBJ databases">
        <authorList>
            <person name="Hao L."/>
        </authorList>
    </citation>
    <scope>NUCLEOTIDE SEQUENCE</scope>
</reference>
<protein>
    <recommendedName>
        <fullName evidence="3">Membrane protein insertase YidC</fullName>
    </recommendedName>
    <alternativeName>
        <fullName evidence="12">Foldase YidC</fullName>
    </alternativeName>
    <alternativeName>
        <fullName evidence="11">Membrane integrase YidC</fullName>
    </alternativeName>
</protein>
<dbReference type="PRINTS" id="PR01900">
    <property type="entry name" value="YIDCPROTEIN"/>
</dbReference>
<keyword evidence="9 13" id="KW-0472">Membrane</keyword>
<evidence type="ECO:0000256" key="11">
    <source>
        <dbReference type="ARBA" id="ARBA00033245"/>
    </source>
</evidence>
<evidence type="ECO:0000313" key="16">
    <source>
        <dbReference type="EMBL" id="VFU14576.1"/>
    </source>
</evidence>
<evidence type="ECO:0000256" key="5">
    <source>
        <dbReference type="ARBA" id="ARBA00022475"/>
    </source>
</evidence>
<dbReference type="PANTHER" id="PTHR12428">
    <property type="entry name" value="OXA1"/>
    <property type="match status" value="1"/>
</dbReference>
<organism evidence="16">
    <name type="scientific">anaerobic digester metagenome</name>
    <dbReference type="NCBI Taxonomy" id="1263854"/>
    <lineage>
        <taxon>unclassified sequences</taxon>
        <taxon>metagenomes</taxon>
        <taxon>ecological metagenomes</taxon>
    </lineage>
</organism>
<dbReference type="InterPro" id="IPR038221">
    <property type="entry name" value="YidC_periplasmic_sf"/>
</dbReference>
<keyword evidence="4" id="KW-0813">Transport</keyword>
<dbReference type="CDD" id="cd19961">
    <property type="entry name" value="EcYidC-like_peri"/>
    <property type="match status" value="1"/>
</dbReference>
<sequence length="474" mass="53972">MPLQGQEQARQTVSGETVVVETPRYRAQWSTAGGALTSIQLKDYRQNLAPDSPPVEIIETPMPTVSVNDQPIDSSIVYEVSKRGDSDIPEELVFSAQVSPGVTLKKIYTIDPQTYIMGYRTVVENGSSSPVTADVDLHLNGVYPLDEDKDGYAFQGPVLLNGNHLEEFKVSKVKKVGVYREFTGEIKWFGFEDKYFLSTVIPAGSPETTLTIKRISEEMVRLTYDTEPSRIEPGSSMERSYEIFSGPKELQTLKSAGNELRKALDFGFFDIIAKPLLMAMNWIYSFTMSYGWSIIILTIIIKILLYPLTLKSFTSMKELQKVQPLMKELQAKYKDDKQKLNQEMMRLYKEHKINPMGGCLPMLLQIPILFALYKVFYQAIELRHTPFHLFGTWLPDLSARDPYFITPILMGVSQFVMQKMTPTPGDPTQQKIMLIMPVFFTVLFLNFPSGLVLYWLISNILSIIQQAYINRKHT</sequence>
<keyword evidence="5" id="KW-1003">Cell membrane</keyword>
<dbReference type="InterPro" id="IPR019998">
    <property type="entry name" value="Membr_insert_YidC"/>
</dbReference>
<dbReference type="HAMAP" id="MF_01810">
    <property type="entry name" value="YidC_type1"/>
    <property type="match status" value="1"/>
</dbReference>
<keyword evidence="6 13" id="KW-0812">Transmembrane</keyword>
<feature type="transmembrane region" description="Helical" evidence="13">
    <location>
        <begin position="432"/>
        <end position="457"/>
    </location>
</feature>
<keyword evidence="7" id="KW-0653">Protein transport</keyword>
<evidence type="ECO:0000256" key="10">
    <source>
        <dbReference type="ARBA" id="ARBA00023186"/>
    </source>
</evidence>
<evidence type="ECO:0000256" key="1">
    <source>
        <dbReference type="ARBA" id="ARBA00004429"/>
    </source>
</evidence>
<evidence type="ECO:0000256" key="8">
    <source>
        <dbReference type="ARBA" id="ARBA00022989"/>
    </source>
</evidence>
<proteinExistence type="inferred from homology"/>
<dbReference type="NCBIfam" id="TIGR03593">
    <property type="entry name" value="yidC_nterm"/>
    <property type="match status" value="1"/>
</dbReference>
<dbReference type="GO" id="GO:0015031">
    <property type="term" value="P:protein transport"/>
    <property type="evidence" value="ECO:0007669"/>
    <property type="project" value="UniProtKB-KW"/>
</dbReference>
<evidence type="ECO:0000256" key="13">
    <source>
        <dbReference type="SAM" id="Phobius"/>
    </source>
</evidence>
<dbReference type="AlphaFoldDB" id="A0A485LZM2"/>
<feature type="domain" description="Membrane insertase YidC N-terminal" evidence="15">
    <location>
        <begin position="18"/>
        <end position="277"/>
    </location>
</feature>
<dbReference type="Pfam" id="PF02096">
    <property type="entry name" value="60KD_IMP"/>
    <property type="match status" value="1"/>
</dbReference>
<dbReference type="EMBL" id="CAADRM010000092">
    <property type="protein sequence ID" value="VFU14576.1"/>
    <property type="molecule type" value="Genomic_DNA"/>
</dbReference>
<dbReference type="Pfam" id="PF14849">
    <property type="entry name" value="YidC_periplas"/>
    <property type="match status" value="1"/>
</dbReference>
<keyword evidence="10" id="KW-0143">Chaperone</keyword>
<evidence type="ECO:0000256" key="7">
    <source>
        <dbReference type="ARBA" id="ARBA00022927"/>
    </source>
</evidence>
<feature type="transmembrane region" description="Helical" evidence="13">
    <location>
        <begin position="290"/>
        <end position="308"/>
    </location>
</feature>
<dbReference type="InterPro" id="IPR028053">
    <property type="entry name" value="Membr_insert_YidC_N"/>
</dbReference>
<name>A0A485LZM2_9ZZZZ</name>
<dbReference type="NCBIfam" id="TIGR03592">
    <property type="entry name" value="yidC_oxa1_cterm"/>
    <property type="match status" value="1"/>
</dbReference>
<evidence type="ECO:0000256" key="6">
    <source>
        <dbReference type="ARBA" id="ARBA00022692"/>
    </source>
</evidence>
<dbReference type="InterPro" id="IPR047196">
    <property type="entry name" value="YidC_ALB_C"/>
</dbReference>
<dbReference type="PRINTS" id="PR00701">
    <property type="entry name" value="60KDINNERMP"/>
</dbReference>
<dbReference type="InterPro" id="IPR028055">
    <property type="entry name" value="YidC/Oxa/ALB_C"/>
</dbReference>
<accession>A0A485LZM2</accession>
<dbReference type="GO" id="GO:0051205">
    <property type="term" value="P:protein insertion into membrane"/>
    <property type="evidence" value="ECO:0007669"/>
    <property type="project" value="TreeGrafter"/>
</dbReference>
<evidence type="ECO:0000256" key="2">
    <source>
        <dbReference type="ARBA" id="ARBA00010527"/>
    </source>
</evidence>
<feature type="transmembrane region" description="Helical" evidence="13">
    <location>
        <begin position="353"/>
        <end position="373"/>
    </location>
</feature>
<evidence type="ECO:0000256" key="4">
    <source>
        <dbReference type="ARBA" id="ARBA00022448"/>
    </source>
</evidence>
<comment type="subcellular location">
    <subcellularLocation>
        <location evidence="1">Cell inner membrane</location>
        <topology evidence="1">Multi-pass membrane protein</topology>
    </subcellularLocation>
</comment>
<dbReference type="Gene3D" id="2.70.98.90">
    <property type="match status" value="1"/>
</dbReference>
<dbReference type="GO" id="GO:0032977">
    <property type="term" value="F:membrane insertase activity"/>
    <property type="evidence" value="ECO:0007669"/>
    <property type="project" value="InterPro"/>
</dbReference>